<dbReference type="InterPro" id="IPR031376">
    <property type="entry name" value="PCB_OB"/>
</dbReference>
<keyword evidence="8" id="KW-0997">Cell inner membrane</keyword>
<dbReference type="GO" id="GO:0005886">
    <property type="term" value="C:plasma membrane"/>
    <property type="evidence" value="ECO:0007669"/>
    <property type="project" value="UniProtKB-SubCell"/>
</dbReference>
<reference evidence="32 33" key="1">
    <citation type="submission" date="2018-06" db="EMBL/GenBank/DDBJ databases">
        <title>Genomic Encyclopedia of Archaeal and Bacterial Type Strains, Phase II (KMG-II): from individual species to whole genera.</title>
        <authorList>
            <person name="Goeker M."/>
        </authorList>
    </citation>
    <scope>NUCLEOTIDE SEQUENCE [LARGE SCALE GENOMIC DNA]</scope>
    <source>
        <strain evidence="32 33">DSM 24525</strain>
    </source>
</reference>
<dbReference type="InterPro" id="IPR036950">
    <property type="entry name" value="PBP_transglycosylase"/>
</dbReference>
<evidence type="ECO:0000256" key="10">
    <source>
        <dbReference type="ARBA" id="ARBA00022670"/>
    </source>
</evidence>
<dbReference type="Gene3D" id="2.40.50.140">
    <property type="entry name" value="Nucleic acid-binding proteins"/>
    <property type="match status" value="1"/>
</dbReference>
<dbReference type="GO" id="GO:0030288">
    <property type="term" value="C:outer membrane-bounded periplasmic space"/>
    <property type="evidence" value="ECO:0007669"/>
    <property type="project" value="TreeGrafter"/>
</dbReference>
<name>A0A2W7IJ36_9PROT</name>
<dbReference type="InterPro" id="IPR050396">
    <property type="entry name" value="Glycosyltr_51/Transpeptidase"/>
</dbReference>
<feature type="region of interest" description="Disordered" evidence="27">
    <location>
        <begin position="1"/>
        <end position="38"/>
    </location>
</feature>
<dbReference type="InterPro" id="IPR012338">
    <property type="entry name" value="Beta-lactam/transpept-like"/>
</dbReference>
<evidence type="ECO:0000256" key="1">
    <source>
        <dbReference type="ARBA" id="ARBA00004249"/>
    </source>
</evidence>
<dbReference type="GO" id="GO:0006508">
    <property type="term" value="P:proteolysis"/>
    <property type="evidence" value="ECO:0007669"/>
    <property type="project" value="UniProtKB-KW"/>
</dbReference>
<evidence type="ECO:0000256" key="18">
    <source>
        <dbReference type="ARBA" id="ARBA00022989"/>
    </source>
</evidence>
<evidence type="ECO:0000256" key="11">
    <source>
        <dbReference type="ARBA" id="ARBA00022676"/>
    </source>
</evidence>
<feature type="domain" description="Penicillin-binding protein OB-like" evidence="31">
    <location>
        <begin position="369"/>
        <end position="498"/>
    </location>
</feature>
<keyword evidence="22" id="KW-0961">Cell wall biogenesis/degradation</keyword>
<evidence type="ECO:0000313" key="32">
    <source>
        <dbReference type="EMBL" id="PZW39357.1"/>
    </source>
</evidence>
<dbReference type="Pfam" id="PF17092">
    <property type="entry name" value="PCB_OB"/>
    <property type="match status" value="1"/>
</dbReference>
<evidence type="ECO:0000256" key="12">
    <source>
        <dbReference type="ARBA" id="ARBA00022679"/>
    </source>
</evidence>
<evidence type="ECO:0000259" key="31">
    <source>
        <dbReference type="Pfam" id="PF17092"/>
    </source>
</evidence>
<feature type="transmembrane region" description="Helical" evidence="28">
    <location>
        <begin position="49"/>
        <end position="73"/>
    </location>
</feature>
<dbReference type="GO" id="GO:0009002">
    <property type="term" value="F:serine-type D-Ala-D-Ala carboxypeptidase activity"/>
    <property type="evidence" value="ECO:0007669"/>
    <property type="project" value="UniProtKB-EC"/>
</dbReference>
<evidence type="ECO:0000259" key="30">
    <source>
        <dbReference type="Pfam" id="PF00912"/>
    </source>
</evidence>
<keyword evidence="12" id="KW-0808">Transferase</keyword>
<evidence type="ECO:0000256" key="27">
    <source>
        <dbReference type="SAM" id="MobiDB-lite"/>
    </source>
</evidence>
<keyword evidence="9" id="KW-0121">Carboxypeptidase</keyword>
<evidence type="ECO:0000256" key="19">
    <source>
        <dbReference type="ARBA" id="ARBA00023136"/>
    </source>
</evidence>
<evidence type="ECO:0000256" key="8">
    <source>
        <dbReference type="ARBA" id="ARBA00022519"/>
    </source>
</evidence>
<keyword evidence="15" id="KW-0133">Cell shape</keyword>
<dbReference type="PANTHER" id="PTHR32282:SF27">
    <property type="entry name" value="PENICILLIN-BINDING PROTEIN 1A"/>
    <property type="match status" value="1"/>
</dbReference>
<feature type="domain" description="Glycosyl transferase family 51" evidence="30">
    <location>
        <begin position="103"/>
        <end position="279"/>
    </location>
</feature>
<sequence length="878" mass="95074">MAPNELRADRPLAGDRIPATPVAGGPPKSPPRPPVPKRRRQNPFGFFGWMWRIGVILAGTMVVGGGVAAFGFYRAAIAELPDIQWLTTYEPPQMSRIYAADSRLMAELATERRIFVPIGAIPRRVQQAFVSAEDQNFWTHSGVDPIAIARAALTNVENLSTGRRAVGASTITQQVAKNMLTGNDRTMLRKLREAILASRIETAMPKSRILEIYLNEIFLGAQAYGVAAAAQQYFSKGLDDLTVAEAAFLAALPKAPNNYNPLRYPDAARSRRDWVIDRMLDDQAITLAEATTARAEPLQARPSRRPDFVPVGQYFTEEVRRELVARFGTEQTTMGGLVARTSLDPTLQAGAEEALRKGLFAYDRRRGGWRGPVARISASSTDWLPQLEQVARPPGALPGWHLAVALEVRNTEARMAWIARADPRAAAEPRTMTLPLDDVQSWAKPVQPGGRLGGSPRRMQDVLSPGDVVMVEVEPATPAAGRNRGSPEHLSLRQLPNVEGAIVALDPNTGRVLAMVGGFSFERSWFNRASQAQRQPGSSFKPFVYLPALELGIPPNQRLLDAPIEIATPQGLWRPGNYAGTSNGWVTMRSAIERSLNLVTVRLAQEIGIERVAATAARFGVIDNMPRYLAMALGSGETTVLRMAAGYASFANGGKRVEPTLIDSVQDRFGRLVWRPEGRACPECATRPFQDGPPELTDTRRQITDPIAAYQMTSLLQGVVQRGTGGRAATGLNRPIAGKTGTTNDYVDNWFVGYTPDLVVAVWLGFDDPQTLGNGETGGGNAAPIFRDVVEAALGDSPPVPFRVPPGVALVRLQTDRGQTITEAFRPGTENSARPPPNDADLFGGDANAAVPDLPPAFGVPGVQGNPGAAQRRLGDLY</sequence>
<dbReference type="RefSeq" id="WP_170141595.1">
    <property type="nucleotide sequence ID" value="NZ_QKYU01000029.1"/>
</dbReference>
<evidence type="ECO:0000256" key="2">
    <source>
        <dbReference type="ARBA" id="ARBA00004752"/>
    </source>
</evidence>
<accession>A0A2W7IJ36</accession>
<comment type="similarity">
    <text evidence="3">In the C-terminal section; belongs to the transpeptidase family.</text>
</comment>
<comment type="pathway">
    <text evidence="26">Glycan biosynthesis.</text>
</comment>
<evidence type="ECO:0000256" key="3">
    <source>
        <dbReference type="ARBA" id="ARBA00007090"/>
    </source>
</evidence>
<comment type="catalytic activity">
    <reaction evidence="25">
        <text>[GlcNAc-(1-&gt;4)-Mur2Ac(oyl-L-Ala-gamma-D-Glu-L-Lys-D-Ala-D-Ala)](n)-di-trans,octa-cis-undecaprenyl diphosphate + beta-D-GlcNAc-(1-&gt;4)-Mur2Ac(oyl-L-Ala-gamma-D-Glu-L-Lys-D-Ala-D-Ala)-di-trans,octa-cis-undecaprenyl diphosphate = [GlcNAc-(1-&gt;4)-Mur2Ac(oyl-L-Ala-gamma-D-Glu-L-Lys-D-Ala-D-Ala)](n+1)-di-trans,octa-cis-undecaprenyl diphosphate + di-trans,octa-cis-undecaprenyl diphosphate + H(+)</text>
        <dbReference type="Rhea" id="RHEA:23708"/>
        <dbReference type="Rhea" id="RHEA-COMP:9602"/>
        <dbReference type="Rhea" id="RHEA-COMP:9603"/>
        <dbReference type="ChEBI" id="CHEBI:15378"/>
        <dbReference type="ChEBI" id="CHEBI:58405"/>
        <dbReference type="ChEBI" id="CHEBI:60033"/>
        <dbReference type="ChEBI" id="CHEBI:78435"/>
        <dbReference type="EC" id="2.4.99.28"/>
    </reaction>
</comment>
<comment type="caution">
    <text evidence="32">The sequence shown here is derived from an EMBL/GenBank/DDBJ whole genome shotgun (WGS) entry which is preliminary data.</text>
</comment>
<keyword evidence="13 28" id="KW-0812">Transmembrane</keyword>
<dbReference type="Proteomes" id="UP000249688">
    <property type="component" value="Unassembled WGS sequence"/>
</dbReference>
<keyword evidence="33" id="KW-1185">Reference proteome</keyword>
<keyword evidence="16" id="KW-0735">Signal-anchor</keyword>
<dbReference type="EC" id="2.4.99.28" evidence="24"/>
<keyword evidence="7" id="KW-1003">Cell membrane</keyword>
<feature type="compositionally biased region" description="Basic and acidic residues" evidence="27">
    <location>
        <begin position="1"/>
        <end position="13"/>
    </location>
</feature>
<keyword evidence="20" id="KW-0046">Antibiotic resistance</keyword>
<evidence type="ECO:0000256" key="17">
    <source>
        <dbReference type="ARBA" id="ARBA00022984"/>
    </source>
</evidence>
<dbReference type="FunFam" id="1.10.3810.10:FF:000003">
    <property type="entry name" value="Penicillin-binding protein 1a"/>
    <property type="match status" value="1"/>
</dbReference>
<dbReference type="AlphaFoldDB" id="A0A2W7IJ36"/>
<keyword evidence="17" id="KW-0573">Peptidoglycan synthesis</keyword>
<gene>
    <name evidence="32" type="ORF">C8P66_12927</name>
</gene>
<dbReference type="UniPathway" id="UPA00219"/>
<comment type="similarity">
    <text evidence="4">In the N-terminal section; belongs to the glycosyltransferase 51 family.</text>
</comment>
<dbReference type="GO" id="GO:0046677">
    <property type="term" value="P:response to antibiotic"/>
    <property type="evidence" value="ECO:0007669"/>
    <property type="project" value="UniProtKB-KW"/>
</dbReference>
<protein>
    <recommendedName>
        <fullName evidence="6">Penicillin-binding protein 1A</fullName>
        <ecNumber evidence="24">2.4.99.28</ecNumber>
        <ecNumber evidence="5">3.4.16.4</ecNumber>
    </recommendedName>
</protein>
<dbReference type="GO" id="GO:0009252">
    <property type="term" value="P:peptidoglycan biosynthetic process"/>
    <property type="evidence" value="ECO:0007669"/>
    <property type="project" value="UniProtKB-UniPathway"/>
</dbReference>
<evidence type="ECO:0000256" key="28">
    <source>
        <dbReference type="SAM" id="Phobius"/>
    </source>
</evidence>
<dbReference type="Gene3D" id="1.10.3810.10">
    <property type="entry name" value="Biosynthetic peptidoglycan transglycosylase-like"/>
    <property type="match status" value="1"/>
</dbReference>
<dbReference type="InterPro" id="IPR001460">
    <property type="entry name" value="PCN-bd_Tpept"/>
</dbReference>
<evidence type="ECO:0000259" key="29">
    <source>
        <dbReference type="Pfam" id="PF00905"/>
    </source>
</evidence>
<keyword evidence="19 28" id="KW-0472">Membrane</keyword>
<proteinExistence type="inferred from homology"/>
<comment type="pathway">
    <text evidence="2">Cell wall biogenesis; peptidoglycan biosynthesis.</text>
</comment>
<keyword evidence="18 28" id="KW-1133">Transmembrane helix</keyword>
<dbReference type="Gene3D" id="3.40.710.10">
    <property type="entry name" value="DD-peptidase/beta-lactamase superfamily"/>
    <property type="match status" value="2"/>
</dbReference>
<dbReference type="InterPro" id="IPR012340">
    <property type="entry name" value="NA-bd_OB-fold"/>
</dbReference>
<dbReference type="EC" id="3.4.16.4" evidence="5"/>
<dbReference type="GO" id="GO:0008658">
    <property type="term" value="F:penicillin binding"/>
    <property type="evidence" value="ECO:0007669"/>
    <property type="project" value="InterPro"/>
</dbReference>
<evidence type="ECO:0000256" key="23">
    <source>
        <dbReference type="ARBA" id="ARBA00034000"/>
    </source>
</evidence>
<dbReference type="SUPFAM" id="SSF56601">
    <property type="entry name" value="beta-lactamase/transpeptidase-like"/>
    <property type="match status" value="1"/>
</dbReference>
<dbReference type="EMBL" id="QKYU01000029">
    <property type="protein sequence ID" value="PZW39357.1"/>
    <property type="molecule type" value="Genomic_DNA"/>
</dbReference>
<keyword evidence="10" id="KW-0645">Protease</keyword>
<evidence type="ECO:0000256" key="20">
    <source>
        <dbReference type="ARBA" id="ARBA00023251"/>
    </source>
</evidence>
<evidence type="ECO:0000256" key="16">
    <source>
        <dbReference type="ARBA" id="ARBA00022968"/>
    </source>
</evidence>
<evidence type="ECO:0000256" key="13">
    <source>
        <dbReference type="ARBA" id="ARBA00022692"/>
    </source>
</evidence>
<dbReference type="GO" id="GO:0008955">
    <property type="term" value="F:peptidoglycan glycosyltransferase activity"/>
    <property type="evidence" value="ECO:0007669"/>
    <property type="project" value="UniProtKB-EC"/>
</dbReference>
<evidence type="ECO:0000256" key="7">
    <source>
        <dbReference type="ARBA" id="ARBA00022475"/>
    </source>
</evidence>
<comment type="catalytic activity">
    <reaction evidence="23">
        <text>Preferential cleavage: (Ac)2-L-Lys-D-Ala-|-D-Ala. Also transpeptidation of peptidyl-alanyl moieties that are N-acyl substituents of D-alanine.</text>
        <dbReference type="EC" id="3.4.16.4"/>
    </reaction>
</comment>
<feature type="domain" description="Penicillin-binding protein transpeptidase" evidence="29">
    <location>
        <begin position="500"/>
        <end position="790"/>
    </location>
</feature>
<evidence type="ECO:0000256" key="22">
    <source>
        <dbReference type="ARBA" id="ARBA00023316"/>
    </source>
</evidence>
<evidence type="ECO:0000256" key="6">
    <source>
        <dbReference type="ARBA" id="ARBA00018638"/>
    </source>
</evidence>
<dbReference type="GO" id="GO:0071555">
    <property type="term" value="P:cell wall organization"/>
    <property type="evidence" value="ECO:0007669"/>
    <property type="project" value="UniProtKB-KW"/>
</dbReference>
<keyword evidence="21" id="KW-0511">Multifunctional enzyme</keyword>
<dbReference type="InterPro" id="IPR001264">
    <property type="entry name" value="Glyco_trans_51"/>
</dbReference>
<dbReference type="NCBIfam" id="TIGR02074">
    <property type="entry name" value="PBP_1a_fam"/>
    <property type="match status" value="1"/>
</dbReference>
<dbReference type="SUPFAM" id="SSF53955">
    <property type="entry name" value="Lysozyme-like"/>
    <property type="match status" value="1"/>
</dbReference>
<evidence type="ECO:0000256" key="25">
    <source>
        <dbReference type="ARBA" id="ARBA00049902"/>
    </source>
</evidence>
<evidence type="ECO:0000256" key="26">
    <source>
        <dbReference type="ARBA" id="ARBA00060592"/>
    </source>
</evidence>
<dbReference type="GO" id="GO:0008360">
    <property type="term" value="P:regulation of cell shape"/>
    <property type="evidence" value="ECO:0007669"/>
    <property type="project" value="UniProtKB-KW"/>
</dbReference>
<evidence type="ECO:0000256" key="14">
    <source>
        <dbReference type="ARBA" id="ARBA00022801"/>
    </source>
</evidence>
<evidence type="ECO:0000256" key="21">
    <source>
        <dbReference type="ARBA" id="ARBA00023268"/>
    </source>
</evidence>
<comment type="subcellular location">
    <subcellularLocation>
        <location evidence="1">Cell inner membrane</location>
        <topology evidence="1">Single-pass type II membrane protein</topology>
    </subcellularLocation>
</comment>
<evidence type="ECO:0000313" key="33">
    <source>
        <dbReference type="Proteomes" id="UP000249688"/>
    </source>
</evidence>
<organism evidence="32 33">
    <name type="scientific">Humitalea rosea</name>
    <dbReference type="NCBI Taxonomy" id="990373"/>
    <lineage>
        <taxon>Bacteria</taxon>
        <taxon>Pseudomonadati</taxon>
        <taxon>Pseudomonadota</taxon>
        <taxon>Alphaproteobacteria</taxon>
        <taxon>Acetobacterales</taxon>
        <taxon>Roseomonadaceae</taxon>
        <taxon>Humitalea</taxon>
    </lineage>
</organism>
<dbReference type="Pfam" id="PF00912">
    <property type="entry name" value="Transgly"/>
    <property type="match status" value="1"/>
</dbReference>
<evidence type="ECO:0000256" key="15">
    <source>
        <dbReference type="ARBA" id="ARBA00022960"/>
    </source>
</evidence>
<evidence type="ECO:0000256" key="4">
    <source>
        <dbReference type="ARBA" id="ARBA00007739"/>
    </source>
</evidence>
<keyword evidence="14" id="KW-0378">Hydrolase</keyword>
<keyword evidence="11" id="KW-0328">Glycosyltransferase</keyword>
<evidence type="ECO:0000256" key="5">
    <source>
        <dbReference type="ARBA" id="ARBA00012448"/>
    </source>
</evidence>
<dbReference type="PANTHER" id="PTHR32282">
    <property type="entry name" value="BINDING PROTEIN TRANSPEPTIDASE, PUTATIVE-RELATED"/>
    <property type="match status" value="1"/>
</dbReference>
<dbReference type="InterPro" id="IPR023346">
    <property type="entry name" value="Lysozyme-like_dom_sf"/>
</dbReference>
<evidence type="ECO:0000256" key="9">
    <source>
        <dbReference type="ARBA" id="ARBA00022645"/>
    </source>
</evidence>
<dbReference type="Pfam" id="PF00905">
    <property type="entry name" value="Transpeptidase"/>
    <property type="match status" value="1"/>
</dbReference>
<evidence type="ECO:0000256" key="24">
    <source>
        <dbReference type="ARBA" id="ARBA00044770"/>
    </source>
</evidence>